<protein>
    <submittedName>
        <fullName evidence="1">Uncharacterized protein</fullName>
    </submittedName>
</protein>
<dbReference type="RefSeq" id="WP_014243287.1">
    <property type="nucleotide sequence ID" value="NC_016620.1"/>
</dbReference>
<accession>E1X529</accession>
<reference evidence="2" key="1">
    <citation type="journal article" date="2013" name="ISME J.">
        <title>A small predatory core genome in the divergent marine Bacteriovorax marinus SJ and the terrestrial Bdellovibrio bacteriovorus.</title>
        <authorList>
            <person name="Crossman L.C."/>
            <person name="Chen H."/>
            <person name="Cerdeno-Tarraga A.M."/>
            <person name="Brooks K."/>
            <person name="Quail M.A."/>
            <person name="Pineiro S.A."/>
            <person name="Hobley L."/>
            <person name="Sockett R.E."/>
            <person name="Bentley S.D."/>
            <person name="Parkhill J."/>
            <person name="Williams H.N."/>
            <person name="Stine O.C."/>
        </authorList>
    </citation>
    <scope>NUCLEOTIDE SEQUENCE [LARGE SCALE GENOMIC DNA]</scope>
    <source>
        <strain evidence="2">ATCC BAA-682 / DSM 15412 / SJ</strain>
    </source>
</reference>
<dbReference type="EMBL" id="FQ312005">
    <property type="protein sequence ID" value="CBW25500.1"/>
    <property type="molecule type" value="Genomic_DNA"/>
</dbReference>
<dbReference type="OrthoDB" id="5295520at2"/>
<dbReference type="Proteomes" id="UP000008963">
    <property type="component" value="Chromosome"/>
</dbReference>
<dbReference type="PATRIC" id="fig|862908.3.peg.568"/>
<proteinExistence type="predicted"/>
<organism evidence="1 2">
    <name type="scientific">Halobacteriovorax marinus (strain ATCC BAA-682 / DSM 15412 / SJ)</name>
    <name type="common">Bacteriovorax marinus</name>
    <dbReference type="NCBI Taxonomy" id="862908"/>
    <lineage>
        <taxon>Bacteria</taxon>
        <taxon>Pseudomonadati</taxon>
        <taxon>Bdellovibrionota</taxon>
        <taxon>Bacteriovoracia</taxon>
        <taxon>Bacteriovoracales</taxon>
        <taxon>Halobacteriovoraceae</taxon>
        <taxon>Halobacteriovorax</taxon>
    </lineage>
</organism>
<evidence type="ECO:0000313" key="2">
    <source>
        <dbReference type="Proteomes" id="UP000008963"/>
    </source>
</evidence>
<name>E1X529_HALMS</name>
<gene>
    <name evidence="1" type="ordered locus">BMS_0592</name>
</gene>
<dbReference type="HOGENOM" id="CLU_2316391_0_0_7"/>
<sequence length="99" mass="11119">MSKSKIKVIEANTKEVLFECDFEDHEKAFEYARELEEMGIDIKIHAPSLSETLAVSLGADEEDLSTLRSEVDDEIASHIHTEEMGCVVCLPEDPNLPKQ</sequence>
<dbReference type="AlphaFoldDB" id="E1X529"/>
<keyword evidence="2" id="KW-1185">Reference proteome</keyword>
<evidence type="ECO:0000313" key="1">
    <source>
        <dbReference type="EMBL" id="CBW25500.1"/>
    </source>
</evidence>
<dbReference type="KEGG" id="bmx:BMS_0592"/>